<feature type="region of interest" description="Disordered" evidence="5">
    <location>
        <begin position="1"/>
        <end position="20"/>
    </location>
</feature>
<dbReference type="InterPro" id="IPR029000">
    <property type="entry name" value="Cyclophilin-like_dom_sf"/>
</dbReference>
<evidence type="ECO:0000256" key="5">
    <source>
        <dbReference type="SAM" id="MobiDB-lite"/>
    </source>
</evidence>
<accession>D2VV99</accession>
<evidence type="ECO:0000256" key="6">
    <source>
        <dbReference type="SAM" id="Phobius"/>
    </source>
</evidence>
<dbReference type="InterPro" id="IPR002130">
    <property type="entry name" value="Cyclophilin-type_PPIase_dom"/>
</dbReference>
<dbReference type="PROSITE" id="PS50072">
    <property type="entry name" value="CSA_PPIASE_2"/>
    <property type="match status" value="1"/>
</dbReference>
<dbReference type="PANTHER" id="PTHR11071">
    <property type="entry name" value="PEPTIDYL-PROLYL CIS-TRANS ISOMERASE"/>
    <property type="match status" value="1"/>
</dbReference>
<keyword evidence="6" id="KW-0472">Membrane</keyword>
<dbReference type="GO" id="GO:0006457">
    <property type="term" value="P:protein folding"/>
    <property type="evidence" value="ECO:0007669"/>
    <property type="project" value="TreeGrafter"/>
</dbReference>
<dbReference type="FunFam" id="2.40.100.10:FF:000025">
    <property type="entry name" value="Peptidyl-prolyl cis-trans isomerase CYP19-2"/>
    <property type="match status" value="1"/>
</dbReference>
<keyword evidence="9" id="KW-1185">Reference proteome</keyword>
<keyword evidence="6" id="KW-1133">Transmembrane helix</keyword>
<evidence type="ECO:0000256" key="4">
    <source>
        <dbReference type="RuleBase" id="RU363019"/>
    </source>
</evidence>
<dbReference type="eggNOG" id="KOG0880">
    <property type="taxonomic scope" value="Eukaryota"/>
</dbReference>
<dbReference type="PRINTS" id="PR00153">
    <property type="entry name" value="CSAPPISMRASE"/>
</dbReference>
<evidence type="ECO:0000313" key="9">
    <source>
        <dbReference type="Proteomes" id="UP000006671"/>
    </source>
</evidence>
<comment type="function">
    <text evidence="4">PPIases accelerate the folding of proteins. It catalyzes the cis-trans isomerization of proline imidic peptide bonds in oligopeptides.</text>
</comment>
<comment type="similarity">
    <text evidence="4">Belongs to the cyclophilin-type PPIase family.</text>
</comment>
<dbReference type="OMA" id="CVAMANK"/>
<dbReference type="PANTHER" id="PTHR11071:SF561">
    <property type="entry name" value="PEPTIDYL-PROLYL CIS-TRANS ISOMERASE D-RELATED"/>
    <property type="match status" value="1"/>
</dbReference>
<dbReference type="Gene3D" id="2.40.100.10">
    <property type="entry name" value="Cyclophilin-like"/>
    <property type="match status" value="1"/>
</dbReference>
<dbReference type="EC" id="5.2.1.8" evidence="4"/>
<reference evidence="8 9" key="1">
    <citation type="journal article" date="2010" name="Cell">
        <title>The genome of Naegleria gruberi illuminates early eukaryotic versatility.</title>
        <authorList>
            <person name="Fritz-Laylin L.K."/>
            <person name="Prochnik S.E."/>
            <person name="Ginger M.L."/>
            <person name="Dacks J.B."/>
            <person name="Carpenter M.L."/>
            <person name="Field M.C."/>
            <person name="Kuo A."/>
            <person name="Paredez A."/>
            <person name="Chapman J."/>
            <person name="Pham J."/>
            <person name="Shu S."/>
            <person name="Neupane R."/>
            <person name="Cipriano M."/>
            <person name="Mancuso J."/>
            <person name="Tu H."/>
            <person name="Salamov A."/>
            <person name="Lindquist E."/>
            <person name="Shapiro H."/>
            <person name="Lucas S."/>
            <person name="Grigoriev I.V."/>
            <person name="Cande W.Z."/>
            <person name="Fulton C."/>
            <person name="Rokhsar D.S."/>
            <person name="Dawson S.C."/>
        </authorList>
    </citation>
    <scope>NUCLEOTIDE SEQUENCE [LARGE SCALE GENOMIC DNA]</scope>
    <source>
        <strain evidence="8 9">NEG-M</strain>
    </source>
</reference>
<dbReference type="STRING" id="5762.D2VV99"/>
<dbReference type="InParanoid" id="D2VV99"/>
<dbReference type="KEGG" id="ngr:NAEGRDRAFT_52534"/>
<dbReference type="Pfam" id="PF00160">
    <property type="entry name" value="Pro_isomerase"/>
    <property type="match status" value="1"/>
</dbReference>
<keyword evidence="6" id="KW-0812">Transmembrane</keyword>
<feature type="domain" description="PPIase cyclophilin-type" evidence="7">
    <location>
        <begin position="98"/>
        <end position="242"/>
    </location>
</feature>
<dbReference type="SUPFAM" id="SSF50891">
    <property type="entry name" value="Cyclophilin-like"/>
    <property type="match status" value="1"/>
</dbReference>
<dbReference type="GO" id="GO:0016018">
    <property type="term" value="F:cyclosporin A binding"/>
    <property type="evidence" value="ECO:0007669"/>
    <property type="project" value="TreeGrafter"/>
</dbReference>
<dbReference type="AlphaFoldDB" id="D2VV99"/>
<dbReference type="EMBL" id="GG738901">
    <property type="protein sequence ID" value="EFC39197.1"/>
    <property type="molecule type" value="Genomic_DNA"/>
</dbReference>
<name>D2VV99_NAEGR</name>
<feature type="transmembrane region" description="Helical" evidence="6">
    <location>
        <begin position="35"/>
        <end position="56"/>
    </location>
</feature>
<dbReference type="GO" id="GO:0005737">
    <property type="term" value="C:cytoplasm"/>
    <property type="evidence" value="ECO:0007669"/>
    <property type="project" value="TreeGrafter"/>
</dbReference>
<organism evidence="9">
    <name type="scientific">Naegleria gruberi</name>
    <name type="common">Amoeba</name>
    <dbReference type="NCBI Taxonomy" id="5762"/>
    <lineage>
        <taxon>Eukaryota</taxon>
        <taxon>Discoba</taxon>
        <taxon>Heterolobosea</taxon>
        <taxon>Tetramitia</taxon>
        <taxon>Eutetramitia</taxon>
        <taxon>Vahlkampfiidae</taxon>
        <taxon>Naegleria</taxon>
    </lineage>
</organism>
<gene>
    <name evidence="8" type="ORF">NAEGRDRAFT_52534</name>
</gene>
<evidence type="ECO:0000256" key="1">
    <source>
        <dbReference type="ARBA" id="ARBA00000971"/>
    </source>
</evidence>
<keyword evidence="2 4" id="KW-0697">Rotamase</keyword>
<evidence type="ECO:0000259" key="7">
    <source>
        <dbReference type="PROSITE" id="PS50072"/>
    </source>
</evidence>
<comment type="catalytic activity">
    <reaction evidence="1 4">
        <text>[protein]-peptidylproline (omega=180) = [protein]-peptidylproline (omega=0)</text>
        <dbReference type="Rhea" id="RHEA:16237"/>
        <dbReference type="Rhea" id="RHEA-COMP:10747"/>
        <dbReference type="Rhea" id="RHEA-COMP:10748"/>
        <dbReference type="ChEBI" id="CHEBI:83833"/>
        <dbReference type="ChEBI" id="CHEBI:83834"/>
        <dbReference type="EC" id="5.2.1.8"/>
    </reaction>
</comment>
<evidence type="ECO:0000256" key="3">
    <source>
        <dbReference type="ARBA" id="ARBA00023235"/>
    </source>
</evidence>
<dbReference type="GO" id="GO:0003755">
    <property type="term" value="F:peptidyl-prolyl cis-trans isomerase activity"/>
    <property type="evidence" value="ECO:0007669"/>
    <property type="project" value="UniProtKB-UniRule"/>
</dbReference>
<evidence type="ECO:0000313" key="8">
    <source>
        <dbReference type="EMBL" id="EFC39197.1"/>
    </source>
</evidence>
<protein>
    <recommendedName>
        <fullName evidence="4">Peptidyl-prolyl cis-trans isomerase</fullName>
        <shortName evidence="4">PPIase</shortName>
        <ecNumber evidence="4">5.2.1.8</ecNumber>
    </recommendedName>
</protein>
<sequence length="254" mass="28626">MPPQKRVKDPKEKEKKKYERLQEQVTAPQDSAFRFAVLFGCALVAFIVLLGLVFTFSGERKYKKTEEGLPYPANVEVTDKVFFDIAVGKPSKRNPPIRIVLGLFGNEQPKTVENFRSLVTHERQIGYRGSLLHRIVRGFVLQGGDITKGDGTGGVSIYGQSFDDENLSIETFKGCLAMANKGPNSNNSQFFITMASTPHLDGKHTVFGRVLRGWEFLQRLELIRVNEQYKPAVDIMIVNSGIYKEEEQAPQPQE</sequence>
<dbReference type="RefSeq" id="XP_002671941.1">
    <property type="nucleotide sequence ID" value="XM_002671895.1"/>
</dbReference>
<keyword evidence="3 4" id="KW-0413">Isomerase</keyword>
<dbReference type="VEuPathDB" id="AmoebaDB:NAEGRDRAFT_52534"/>
<evidence type="ECO:0000256" key="2">
    <source>
        <dbReference type="ARBA" id="ARBA00023110"/>
    </source>
</evidence>
<dbReference type="GeneID" id="8858482"/>
<dbReference type="Proteomes" id="UP000006671">
    <property type="component" value="Unassembled WGS sequence"/>
</dbReference>
<proteinExistence type="inferred from homology"/>
<dbReference type="OrthoDB" id="10254118at2759"/>